<reference evidence="1 2" key="1">
    <citation type="journal article" date="2019" name="Commun. Biol.">
        <title>The bagworm genome reveals a unique fibroin gene that provides high tensile strength.</title>
        <authorList>
            <person name="Kono N."/>
            <person name="Nakamura H."/>
            <person name="Ohtoshi R."/>
            <person name="Tomita M."/>
            <person name="Numata K."/>
            <person name="Arakawa K."/>
        </authorList>
    </citation>
    <scope>NUCLEOTIDE SEQUENCE [LARGE SCALE GENOMIC DNA]</scope>
</reference>
<sequence>MELCNILRGEYNPVSAAVVSGGKQKEPGRSGCLGGVDKKLADKEERTRYRRLEEEERIVRNRHLMAIASTSTTNVLECTEDSVEQILNSELNLPEFPDFE</sequence>
<name>A0A4C1VZ85_EUMVA</name>
<evidence type="ECO:0000313" key="2">
    <source>
        <dbReference type="Proteomes" id="UP000299102"/>
    </source>
</evidence>
<organism evidence="1 2">
    <name type="scientific">Eumeta variegata</name>
    <name type="common">Bagworm moth</name>
    <name type="synonym">Eumeta japonica</name>
    <dbReference type="NCBI Taxonomy" id="151549"/>
    <lineage>
        <taxon>Eukaryota</taxon>
        <taxon>Metazoa</taxon>
        <taxon>Ecdysozoa</taxon>
        <taxon>Arthropoda</taxon>
        <taxon>Hexapoda</taxon>
        <taxon>Insecta</taxon>
        <taxon>Pterygota</taxon>
        <taxon>Neoptera</taxon>
        <taxon>Endopterygota</taxon>
        <taxon>Lepidoptera</taxon>
        <taxon>Glossata</taxon>
        <taxon>Ditrysia</taxon>
        <taxon>Tineoidea</taxon>
        <taxon>Psychidae</taxon>
        <taxon>Oiketicinae</taxon>
        <taxon>Eumeta</taxon>
    </lineage>
</organism>
<keyword evidence="2" id="KW-1185">Reference proteome</keyword>
<accession>A0A4C1VZ85</accession>
<dbReference type="EMBL" id="BGZK01000444">
    <property type="protein sequence ID" value="GBP43900.1"/>
    <property type="molecule type" value="Genomic_DNA"/>
</dbReference>
<protein>
    <submittedName>
        <fullName evidence="1">Uncharacterized protein</fullName>
    </submittedName>
</protein>
<gene>
    <name evidence="1" type="ORF">EVAR_41756_1</name>
</gene>
<dbReference type="Proteomes" id="UP000299102">
    <property type="component" value="Unassembled WGS sequence"/>
</dbReference>
<proteinExistence type="predicted"/>
<evidence type="ECO:0000313" key="1">
    <source>
        <dbReference type="EMBL" id="GBP43900.1"/>
    </source>
</evidence>
<comment type="caution">
    <text evidence="1">The sequence shown here is derived from an EMBL/GenBank/DDBJ whole genome shotgun (WGS) entry which is preliminary data.</text>
</comment>
<dbReference type="AlphaFoldDB" id="A0A4C1VZ85"/>